<protein>
    <submittedName>
        <fullName evidence="2">Uncharacterized protein</fullName>
    </submittedName>
</protein>
<sequence length="231" mass="25582">MAPRKPQSWAKVRAAGIAANKVKNASATPQSAWTALIHQNNEHAGNLRALINRKEEEALFGDDDEEEDAGDDVEGEKKKKGKKATEKSKPKPQKITKSTKPKKGQTSKPARTTRSSKRKPIIEDDACEPEIEFWRPYGGETSKDPGATSCLGLARLSTWQYPKFEEAMKGLLDVYAAGAELETEEWKHGGESVTDVLARFNSEEQATLIKDQIEGEMVNGRKVQVRFVDDA</sequence>
<evidence type="ECO:0000256" key="1">
    <source>
        <dbReference type="SAM" id="MobiDB-lite"/>
    </source>
</evidence>
<reference evidence="2" key="2">
    <citation type="journal article" date="2022" name="Microb. Genom.">
        <title>A chromosome-scale genome assembly of the tomato pathogen Cladosporium fulvum reveals a compartmentalized genome architecture and the presence of a dispensable chromosome.</title>
        <authorList>
            <person name="Zaccaron A.Z."/>
            <person name="Chen L.H."/>
            <person name="Samaras A."/>
            <person name="Stergiopoulos I."/>
        </authorList>
    </citation>
    <scope>NUCLEOTIDE SEQUENCE</scope>
    <source>
        <strain evidence="2">Race5_Kim</strain>
    </source>
</reference>
<gene>
    <name evidence="2" type="ORF">CLAFUR5_04971</name>
</gene>
<dbReference type="EMBL" id="CP090166">
    <property type="protein sequence ID" value="UJO16418.1"/>
    <property type="molecule type" value="Genomic_DNA"/>
</dbReference>
<accession>A0A9Q8LGW8</accession>
<organism evidence="2 3">
    <name type="scientific">Passalora fulva</name>
    <name type="common">Tomato leaf mold</name>
    <name type="synonym">Cladosporium fulvum</name>
    <dbReference type="NCBI Taxonomy" id="5499"/>
    <lineage>
        <taxon>Eukaryota</taxon>
        <taxon>Fungi</taxon>
        <taxon>Dikarya</taxon>
        <taxon>Ascomycota</taxon>
        <taxon>Pezizomycotina</taxon>
        <taxon>Dothideomycetes</taxon>
        <taxon>Dothideomycetidae</taxon>
        <taxon>Mycosphaerellales</taxon>
        <taxon>Mycosphaerellaceae</taxon>
        <taxon>Fulvia</taxon>
    </lineage>
</organism>
<feature type="compositionally biased region" description="Acidic residues" evidence="1">
    <location>
        <begin position="58"/>
        <end position="74"/>
    </location>
</feature>
<dbReference type="RefSeq" id="XP_047760784.1">
    <property type="nucleotide sequence ID" value="XM_047904119.1"/>
</dbReference>
<evidence type="ECO:0000313" key="3">
    <source>
        <dbReference type="Proteomes" id="UP000756132"/>
    </source>
</evidence>
<name>A0A9Q8LGW8_PASFU</name>
<feature type="region of interest" description="Disordered" evidence="1">
    <location>
        <begin position="58"/>
        <end position="129"/>
    </location>
</feature>
<dbReference type="Proteomes" id="UP000756132">
    <property type="component" value="Chromosome 4"/>
</dbReference>
<proteinExistence type="predicted"/>
<dbReference type="KEGG" id="ffu:CLAFUR5_04971"/>
<dbReference type="OrthoDB" id="3643933at2759"/>
<feature type="compositionally biased region" description="Basic residues" evidence="1">
    <location>
        <begin position="90"/>
        <end position="105"/>
    </location>
</feature>
<reference evidence="2" key="1">
    <citation type="submission" date="2021-12" db="EMBL/GenBank/DDBJ databases">
        <authorList>
            <person name="Zaccaron A."/>
            <person name="Stergiopoulos I."/>
        </authorList>
    </citation>
    <scope>NUCLEOTIDE SEQUENCE</scope>
    <source>
        <strain evidence="2">Race5_Kim</strain>
    </source>
</reference>
<dbReference type="OMA" id="HEPAIEV"/>
<dbReference type="AlphaFoldDB" id="A0A9Q8LGW8"/>
<evidence type="ECO:0000313" key="2">
    <source>
        <dbReference type="EMBL" id="UJO16418.1"/>
    </source>
</evidence>
<dbReference type="GeneID" id="71984849"/>
<keyword evidence="3" id="KW-1185">Reference proteome</keyword>